<dbReference type="RefSeq" id="WP_148973425.1">
    <property type="nucleotide sequence ID" value="NZ_JAMYWU010000001.1"/>
</dbReference>
<comment type="function">
    <text evidence="5">Part of the twin-arginine translocation (Tat) system that transports large folded proteins containing a characteristic twin-arginine motif in their signal peptide across membranes.</text>
</comment>
<dbReference type="PRINTS" id="PR01840">
    <property type="entry name" value="TATCFAMILY"/>
</dbReference>
<dbReference type="AlphaFoldDB" id="A0A5D4RMF5"/>
<dbReference type="PANTHER" id="PTHR30371">
    <property type="entry name" value="SEC-INDEPENDENT PROTEIN TRANSLOCASE PROTEIN TATC"/>
    <property type="match status" value="1"/>
</dbReference>
<evidence type="ECO:0000256" key="2">
    <source>
        <dbReference type="ARBA" id="ARBA00022692"/>
    </source>
</evidence>
<dbReference type="GO" id="GO:0065002">
    <property type="term" value="P:intracellular protein transmembrane transport"/>
    <property type="evidence" value="ECO:0007669"/>
    <property type="project" value="TreeGrafter"/>
</dbReference>
<dbReference type="GO" id="GO:0009977">
    <property type="term" value="F:proton motive force dependent protein transmembrane transporter activity"/>
    <property type="evidence" value="ECO:0007669"/>
    <property type="project" value="TreeGrafter"/>
</dbReference>
<comment type="subcellular location">
    <subcellularLocation>
        <location evidence="5">Cell membrane</location>
        <topology evidence="5">Multi-pass membrane protein</topology>
    </subcellularLocation>
    <subcellularLocation>
        <location evidence="1">Membrane</location>
        <topology evidence="1">Multi-pass membrane protein</topology>
    </subcellularLocation>
</comment>
<keyword evidence="5" id="KW-0653">Protein transport</keyword>
<dbReference type="PANTHER" id="PTHR30371:SF4">
    <property type="entry name" value="SEC-INDEPENDENT PROTEIN TRANSLOCASE PROTEIN TATCD"/>
    <property type="match status" value="1"/>
</dbReference>
<evidence type="ECO:0000313" key="6">
    <source>
        <dbReference type="EMBL" id="TYS51036.1"/>
    </source>
</evidence>
<dbReference type="PROSITE" id="PS01218">
    <property type="entry name" value="TATC"/>
    <property type="match status" value="1"/>
</dbReference>
<evidence type="ECO:0000256" key="4">
    <source>
        <dbReference type="ARBA" id="ARBA00023136"/>
    </source>
</evidence>
<gene>
    <name evidence="5 6" type="primary">tatC</name>
    <name evidence="6" type="ORF">FZD51_03045</name>
</gene>
<dbReference type="InterPro" id="IPR002033">
    <property type="entry name" value="TatC"/>
</dbReference>
<sequence length="243" mass="27671">MKTDEQTLVEHITDLRKAIIRSLIFFLSCFILSFVFINKLLPLLSQEYKLVMLGPLDVVRLYTGIAGCISLGLSLPFIAYQLWIFVKPALTEKESKTTVMYLPAIFLSFAGGIAFGFYIIFPTVYRFLINLGNHHFDMMITAREYFSFMMMSTIPFGFLFEVPLMLMFLTTINIVTPKQLSSMRKYAYLVLAVVSALITPPDLFSQMIVLIPLIGLYEVGILLSKLSFRKILRQEAALQATEV</sequence>
<name>A0A5D4RMF5_9BACI</name>
<dbReference type="GO" id="GO:0033281">
    <property type="term" value="C:TAT protein transport complex"/>
    <property type="evidence" value="ECO:0007669"/>
    <property type="project" value="UniProtKB-UniRule"/>
</dbReference>
<dbReference type="NCBIfam" id="TIGR00945">
    <property type="entry name" value="tatC"/>
    <property type="match status" value="1"/>
</dbReference>
<dbReference type="InterPro" id="IPR019820">
    <property type="entry name" value="Sec-indep_translocase_CS"/>
</dbReference>
<keyword evidence="3 5" id="KW-1133">Transmembrane helix</keyword>
<dbReference type="HAMAP" id="MF_00902">
    <property type="entry name" value="TatC"/>
    <property type="match status" value="1"/>
</dbReference>
<feature type="transmembrane region" description="Helical" evidence="5">
    <location>
        <begin position="20"/>
        <end position="41"/>
    </location>
</feature>
<comment type="caution">
    <text evidence="5">Lacks conserved residue(s) required for the propagation of feature annotation.</text>
</comment>
<comment type="subunit">
    <text evidence="5">Forms a complex with TatA.</text>
</comment>
<keyword evidence="5" id="KW-1003">Cell membrane</keyword>
<keyword evidence="2 5" id="KW-0812">Transmembrane</keyword>
<keyword evidence="5" id="KW-0811">Translocation</keyword>
<evidence type="ECO:0000313" key="7">
    <source>
        <dbReference type="Proteomes" id="UP000322139"/>
    </source>
</evidence>
<proteinExistence type="inferred from homology"/>
<evidence type="ECO:0000256" key="3">
    <source>
        <dbReference type="ARBA" id="ARBA00022989"/>
    </source>
</evidence>
<accession>A0A5D4RMF5</accession>
<feature type="transmembrane region" description="Helical" evidence="5">
    <location>
        <begin position="145"/>
        <end position="174"/>
    </location>
</feature>
<comment type="caution">
    <text evidence="6">The sequence shown here is derived from an EMBL/GenBank/DDBJ whole genome shotgun (WGS) entry which is preliminary data.</text>
</comment>
<dbReference type="Pfam" id="PF00902">
    <property type="entry name" value="TatC"/>
    <property type="match status" value="1"/>
</dbReference>
<organism evidence="6 7">
    <name type="scientific">Bacillus infantis</name>
    <dbReference type="NCBI Taxonomy" id="324767"/>
    <lineage>
        <taxon>Bacteria</taxon>
        <taxon>Bacillati</taxon>
        <taxon>Bacillota</taxon>
        <taxon>Bacilli</taxon>
        <taxon>Bacillales</taxon>
        <taxon>Bacillaceae</taxon>
        <taxon>Bacillus</taxon>
    </lineage>
</organism>
<comment type="similarity">
    <text evidence="5">Belongs to the TatC family.</text>
</comment>
<dbReference type="Proteomes" id="UP000322139">
    <property type="component" value="Unassembled WGS sequence"/>
</dbReference>
<dbReference type="EMBL" id="VTER01000002">
    <property type="protein sequence ID" value="TYS51036.1"/>
    <property type="molecule type" value="Genomic_DNA"/>
</dbReference>
<evidence type="ECO:0000256" key="5">
    <source>
        <dbReference type="HAMAP-Rule" id="MF_00902"/>
    </source>
</evidence>
<protein>
    <recommendedName>
        <fullName evidence="5">Sec-independent protein translocase protein TatC</fullName>
    </recommendedName>
</protein>
<feature type="transmembrane region" description="Helical" evidence="5">
    <location>
        <begin position="61"/>
        <end position="86"/>
    </location>
</feature>
<keyword evidence="5" id="KW-0813">Transport</keyword>
<feature type="transmembrane region" description="Helical" evidence="5">
    <location>
        <begin position="98"/>
        <end position="125"/>
    </location>
</feature>
<reference evidence="6 7" key="1">
    <citation type="submission" date="2019-08" db="EMBL/GenBank/DDBJ databases">
        <title>Bacillus genomes from the desert of Cuatro Cienegas, Coahuila.</title>
        <authorList>
            <person name="Olmedo-Alvarez G."/>
        </authorList>
    </citation>
    <scope>NUCLEOTIDE SEQUENCE [LARGE SCALE GENOMIC DNA]</scope>
    <source>
        <strain evidence="6 7">CH446_14T</strain>
    </source>
</reference>
<evidence type="ECO:0000256" key="1">
    <source>
        <dbReference type="ARBA" id="ARBA00004141"/>
    </source>
</evidence>
<dbReference type="GO" id="GO:0043953">
    <property type="term" value="P:protein transport by the Tat complex"/>
    <property type="evidence" value="ECO:0007669"/>
    <property type="project" value="UniProtKB-UniRule"/>
</dbReference>
<keyword evidence="4 5" id="KW-0472">Membrane</keyword>
<feature type="transmembrane region" description="Helical" evidence="5">
    <location>
        <begin position="186"/>
        <end position="203"/>
    </location>
</feature>